<name>A0A5C6C2Q0_9BACT</name>
<reference evidence="1 2" key="1">
    <citation type="journal article" date="2020" name="Antonie Van Leeuwenhoek">
        <title>Rhodopirellula heiligendammensis sp. nov., Rhodopirellula pilleata sp. nov., and Rhodopirellula solitaria sp. nov. isolated from natural or artificial marine surfaces in Northern Germany and California, USA, and emended description of the genus Rhodopirellula.</title>
        <authorList>
            <person name="Kallscheuer N."/>
            <person name="Wiegand S."/>
            <person name="Jogler M."/>
            <person name="Boedeker C."/>
            <person name="Peeters S.H."/>
            <person name="Rast P."/>
            <person name="Heuer A."/>
            <person name="Jetten M.S.M."/>
            <person name="Rohde M."/>
            <person name="Jogler C."/>
        </authorList>
    </citation>
    <scope>NUCLEOTIDE SEQUENCE [LARGE SCALE GENOMIC DNA]</scope>
    <source>
        <strain evidence="1 2">Poly21</strain>
    </source>
</reference>
<sequence length="79" mass="8648">MALLPATDLSRGDQRLRRCTDDNKINDSCAPADVGADHSLISFSRVLRGESAIPPGARAFLTAILLNWKQKLAWVVMPD</sequence>
<organism evidence="1 2">
    <name type="scientific">Allorhodopirellula heiligendammensis</name>
    <dbReference type="NCBI Taxonomy" id="2714739"/>
    <lineage>
        <taxon>Bacteria</taxon>
        <taxon>Pseudomonadati</taxon>
        <taxon>Planctomycetota</taxon>
        <taxon>Planctomycetia</taxon>
        <taxon>Pirellulales</taxon>
        <taxon>Pirellulaceae</taxon>
        <taxon>Allorhodopirellula</taxon>
    </lineage>
</organism>
<evidence type="ECO:0000313" key="2">
    <source>
        <dbReference type="Proteomes" id="UP000319908"/>
    </source>
</evidence>
<dbReference type="Proteomes" id="UP000319908">
    <property type="component" value="Unassembled WGS sequence"/>
</dbReference>
<keyword evidence="2" id="KW-1185">Reference proteome</keyword>
<proteinExistence type="predicted"/>
<dbReference type="AlphaFoldDB" id="A0A5C6C2Q0"/>
<evidence type="ECO:0000313" key="1">
    <source>
        <dbReference type="EMBL" id="TWU18287.1"/>
    </source>
</evidence>
<accession>A0A5C6C2Q0</accession>
<dbReference type="EMBL" id="SJPU01000001">
    <property type="protein sequence ID" value="TWU18287.1"/>
    <property type="molecule type" value="Genomic_DNA"/>
</dbReference>
<gene>
    <name evidence="1" type="ORF">Poly21_04480</name>
</gene>
<comment type="caution">
    <text evidence="1">The sequence shown here is derived from an EMBL/GenBank/DDBJ whole genome shotgun (WGS) entry which is preliminary data.</text>
</comment>
<protein>
    <submittedName>
        <fullName evidence="1">Uncharacterized protein</fullName>
    </submittedName>
</protein>